<protein>
    <submittedName>
        <fullName evidence="1">Uncharacterized protein</fullName>
    </submittedName>
</protein>
<comment type="caution">
    <text evidence="1">The sequence shown here is derived from an EMBL/GenBank/DDBJ whole genome shotgun (WGS) entry which is preliminary data.</text>
</comment>
<dbReference type="OrthoDB" id="275252at2157"/>
<gene>
    <name evidence="1" type="ORF">C483_17348</name>
</gene>
<dbReference type="Proteomes" id="UP000011519">
    <property type="component" value="Unassembled WGS sequence"/>
</dbReference>
<dbReference type="EMBL" id="AOIM01000041">
    <property type="protein sequence ID" value="ELY87687.1"/>
    <property type="molecule type" value="Genomic_DNA"/>
</dbReference>
<evidence type="ECO:0000313" key="2">
    <source>
        <dbReference type="Proteomes" id="UP000011519"/>
    </source>
</evidence>
<name>L9ZQ51_9EURY</name>
<organism evidence="1 2">
    <name type="scientific">Natrialba hulunbeirensis JCM 10989</name>
    <dbReference type="NCBI Taxonomy" id="1227493"/>
    <lineage>
        <taxon>Archaea</taxon>
        <taxon>Methanobacteriati</taxon>
        <taxon>Methanobacteriota</taxon>
        <taxon>Stenosarchaea group</taxon>
        <taxon>Halobacteria</taxon>
        <taxon>Halobacteriales</taxon>
        <taxon>Natrialbaceae</taxon>
        <taxon>Natrialba</taxon>
    </lineage>
</organism>
<reference evidence="1 2" key="1">
    <citation type="journal article" date="2014" name="PLoS Genet.">
        <title>Phylogenetically driven sequencing of extremely halophilic archaea reveals strategies for static and dynamic osmo-response.</title>
        <authorList>
            <person name="Becker E.A."/>
            <person name="Seitzer P.M."/>
            <person name="Tritt A."/>
            <person name="Larsen D."/>
            <person name="Krusor M."/>
            <person name="Yao A.I."/>
            <person name="Wu D."/>
            <person name="Madern D."/>
            <person name="Eisen J.A."/>
            <person name="Darling A.E."/>
            <person name="Facciotti M.T."/>
        </authorList>
    </citation>
    <scope>NUCLEOTIDE SEQUENCE [LARGE SCALE GENOMIC DNA]</scope>
    <source>
        <strain evidence="1 2">JCM 10989</strain>
    </source>
</reference>
<proteinExistence type="predicted"/>
<keyword evidence="2" id="KW-1185">Reference proteome</keyword>
<sequence length="227" mass="25975">MSDAEQVIDRDGDLGEVLDPYHIPVTTATELDSITNNRQMDDVLEVFETIQPAIHIPDVGFTYGQMDESTIRAVVDAYVGYVKELQTEIVDQDLDIRLLPTNKGWEPDHFEPYRELRDDYDITDYAFYCGQYIGDNAGNALHINRQHVRNFISVVNPEDVMLIGRLSARELAQFAPRVTAAAGLKQWREACETEDGYSRLRYNEWVEKPEKALQSNSHAVQSNLEDY</sequence>
<dbReference type="RefSeq" id="WP_006654604.1">
    <property type="nucleotide sequence ID" value="NZ_AOIM01000041.1"/>
</dbReference>
<evidence type="ECO:0000313" key="1">
    <source>
        <dbReference type="EMBL" id="ELY87687.1"/>
    </source>
</evidence>
<dbReference type="AlphaFoldDB" id="L9ZQ51"/>
<accession>L9ZQ51</accession>